<reference evidence="1 2" key="1">
    <citation type="submission" date="2017-04" db="EMBL/GenBank/DDBJ databases">
        <authorList>
            <person name="Afonso C.L."/>
            <person name="Miller P.J."/>
            <person name="Scott M.A."/>
            <person name="Spackman E."/>
            <person name="Goraichik I."/>
            <person name="Dimitrov K.M."/>
            <person name="Suarez D.L."/>
            <person name="Swayne D.E."/>
        </authorList>
    </citation>
    <scope>NUCLEOTIDE SEQUENCE [LARGE SCALE GENOMIC DNA]</scope>
    <source>
        <strain evidence="1 2">A2P</strain>
    </source>
</reference>
<gene>
    <name evidence="1" type="ORF">SAMN02982917_2224</name>
</gene>
<sequence>MSARSKLVINIEVDDRTVLFPDGKFLSHIALHEGETSEGDGAVRLEGVFLFNESRLGPEIACLAVEDAREFARSILDAVFQGRTQHVLSEAAKVAVVFNPNGFVLRFGEGAVLRELFIGSPAIVRLAQGVLRMADRLSALPAH</sequence>
<dbReference type="STRING" id="286727.SAMN02982917_2224"/>
<evidence type="ECO:0000313" key="1">
    <source>
        <dbReference type="EMBL" id="SMF43486.1"/>
    </source>
</evidence>
<dbReference type="OrthoDB" id="7303877at2"/>
<accession>A0A1X7F013</accession>
<evidence type="ECO:0000313" key="2">
    <source>
        <dbReference type="Proteomes" id="UP000192936"/>
    </source>
</evidence>
<protein>
    <submittedName>
        <fullName evidence="1">Uncharacterized protein</fullName>
    </submittedName>
</protein>
<organism evidence="1 2">
    <name type="scientific">Azospirillum oryzae</name>
    <dbReference type="NCBI Taxonomy" id="286727"/>
    <lineage>
        <taxon>Bacteria</taxon>
        <taxon>Pseudomonadati</taxon>
        <taxon>Pseudomonadota</taxon>
        <taxon>Alphaproteobacteria</taxon>
        <taxon>Rhodospirillales</taxon>
        <taxon>Azospirillaceae</taxon>
        <taxon>Azospirillum</taxon>
    </lineage>
</organism>
<name>A0A1X7F013_9PROT</name>
<dbReference type="Proteomes" id="UP000192936">
    <property type="component" value="Unassembled WGS sequence"/>
</dbReference>
<dbReference type="RefSeq" id="WP_085085179.1">
    <property type="nucleotide sequence ID" value="NZ_FXAK01000004.1"/>
</dbReference>
<proteinExistence type="predicted"/>
<dbReference type="EMBL" id="FXAK01000004">
    <property type="protein sequence ID" value="SMF43486.1"/>
    <property type="molecule type" value="Genomic_DNA"/>
</dbReference>
<dbReference type="AlphaFoldDB" id="A0A1X7F013"/>